<dbReference type="Pfam" id="PF09827">
    <property type="entry name" value="CRISPR_Cas2"/>
    <property type="match status" value="1"/>
</dbReference>
<dbReference type="InterPro" id="IPR019199">
    <property type="entry name" value="Virulence_VapD/CRISPR_Cas2"/>
</dbReference>
<feature type="binding site" evidence="9">
    <location>
        <position position="8"/>
    </location>
    <ligand>
        <name>Mg(2+)</name>
        <dbReference type="ChEBI" id="CHEBI:18420"/>
        <note>catalytic</note>
    </ligand>
</feature>
<comment type="cofactor">
    <cofactor evidence="1 9">
        <name>Mg(2+)</name>
        <dbReference type="ChEBI" id="CHEBI:18420"/>
    </cofactor>
</comment>
<dbReference type="EC" id="3.1.-.-" evidence="9"/>
<dbReference type="InterPro" id="IPR021127">
    <property type="entry name" value="CRISPR_associated_Cas2"/>
</dbReference>
<keyword evidence="7 9" id="KW-0460">Magnesium</keyword>
<keyword evidence="8 9" id="KW-0051">Antiviral defense</keyword>
<dbReference type="CDD" id="cd09725">
    <property type="entry name" value="Cas2_I_II_III"/>
    <property type="match status" value="1"/>
</dbReference>
<comment type="similarity">
    <text evidence="2 9 10">Belongs to the CRISPR-associated endoribonuclease Cas2 protein family.</text>
</comment>
<comment type="function">
    <text evidence="9">CRISPR (clustered regularly interspaced short palindromic repeat), is an adaptive immune system that provides protection against mobile genetic elements (viruses, transposable elements and conjugative plasmids). CRISPR clusters contain sequences complementary to antecedent mobile elements and target invading nucleic acids. CRISPR clusters are transcribed and processed into CRISPR RNA (crRNA). Functions as a ssRNA-specific endoribonuclease. Involved in the integration of spacer DNA into the CRISPR cassette.</text>
</comment>
<dbReference type="PANTHER" id="PTHR34405">
    <property type="entry name" value="CRISPR-ASSOCIATED ENDORIBONUCLEASE CAS2"/>
    <property type="match status" value="1"/>
</dbReference>
<protein>
    <recommendedName>
        <fullName evidence="9">CRISPR-associated endoribonuclease Cas2</fullName>
        <ecNumber evidence="9">3.1.-.-</ecNumber>
    </recommendedName>
</protein>
<evidence type="ECO:0000256" key="5">
    <source>
        <dbReference type="ARBA" id="ARBA00022759"/>
    </source>
</evidence>
<evidence type="ECO:0000256" key="1">
    <source>
        <dbReference type="ARBA" id="ARBA00001946"/>
    </source>
</evidence>
<dbReference type="Gene3D" id="3.30.70.240">
    <property type="match status" value="1"/>
</dbReference>
<evidence type="ECO:0000256" key="7">
    <source>
        <dbReference type="ARBA" id="ARBA00022842"/>
    </source>
</evidence>
<dbReference type="EMBL" id="CP155447">
    <property type="protein sequence ID" value="XBH04683.1"/>
    <property type="molecule type" value="Genomic_DNA"/>
</dbReference>
<accession>A0AAU7CHZ5</accession>
<dbReference type="SUPFAM" id="SSF143430">
    <property type="entry name" value="TTP0101/SSO1404-like"/>
    <property type="match status" value="1"/>
</dbReference>
<dbReference type="PIRSF" id="PIRSF032582">
    <property type="entry name" value="Cas2"/>
    <property type="match status" value="1"/>
</dbReference>
<evidence type="ECO:0000256" key="4">
    <source>
        <dbReference type="ARBA" id="ARBA00022723"/>
    </source>
</evidence>
<dbReference type="GO" id="GO:0051607">
    <property type="term" value="P:defense response to virus"/>
    <property type="evidence" value="ECO:0007669"/>
    <property type="project" value="UniProtKB-UniRule"/>
</dbReference>
<evidence type="ECO:0000256" key="2">
    <source>
        <dbReference type="ARBA" id="ARBA00009959"/>
    </source>
</evidence>
<evidence type="ECO:0000256" key="8">
    <source>
        <dbReference type="ARBA" id="ARBA00023118"/>
    </source>
</evidence>
<keyword evidence="5 9" id="KW-0255">Endonuclease</keyword>
<dbReference type="GO" id="GO:0004521">
    <property type="term" value="F:RNA endonuclease activity"/>
    <property type="evidence" value="ECO:0007669"/>
    <property type="project" value="UniProtKB-UniRule"/>
</dbReference>
<dbReference type="RefSeq" id="WP_406697475.1">
    <property type="nucleotide sequence ID" value="NZ_CP155447.1"/>
</dbReference>
<dbReference type="NCBIfam" id="TIGR01573">
    <property type="entry name" value="cas2"/>
    <property type="match status" value="1"/>
</dbReference>
<sequence>MLIVVTYDVATTTPEGRRRLRKVATACKNYGQRVQQSVFECVVGPQEWVLLRDSLLSLIDTQHDSLRFYPLDETVRKRIEHYGTKEPLDFEGPLIV</sequence>
<evidence type="ECO:0000256" key="3">
    <source>
        <dbReference type="ARBA" id="ARBA00022722"/>
    </source>
</evidence>
<keyword evidence="4 9" id="KW-0479">Metal-binding</keyword>
<dbReference type="HAMAP" id="MF_01471">
    <property type="entry name" value="Cas2"/>
    <property type="match status" value="1"/>
</dbReference>
<dbReference type="GO" id="GO:0043571">
    <property type="term" value="P:maintenance of CRISPR repeat elements"/>
    <property type="evidence" value="ECO:0007669"/>
    <property type="project" value="UniProtKB-UniRule"/>
</dbReference>
<evidence type="ECO:0000256" key="9">
    <source>
        <dbReference type="HAMAP-Rule" id="MF_01471"/>
    </source>
</evidence>
<dbReference type="PANTHER" id="PTHR34405:SF3">
    <property type="entry name" value="CRISPR-ASSOCIATED ENDORIBONUCLEASE CAS2 3"/>
    <property type="match status" value="1"/>
</dbReference>
<dbReference type="GO" id="GO:0016787">
    <property type="term" value="F:hydrolase activity"/>
    <property type="evidence" value="ECO:0007669"/>
    <property type="project" value="UniProtKB-KW"/>
</dbReference>
<proteinExistence type="inferred from homology"/>
<evidence type="ECO:0000256" key="10">
    <source>
        <dbReference type="PIRNR" id="PIRNR032582"/>
    </source>
</evidence>
<evidence type="ECO:0000256" key="6">
    <source>
        <dbReference type="ARBA" id="ARBA00022801"/>
    </source>
</evidence>
<name>A0AAU7CHZ5_9BACT</name>
<organism evidence="11">
    <name type="scientific">Singulisphaera sp. Ch08</name>
    <dbReference type="NCBI Taxonomy" id="3120278"/>
    <lineage>
        <taxon>Bacteria</taxon>
        <taxon>Pseudomonadati</taxon>
        <taxon>Planctomycetota</taxon>
        <taxon>Planctomycetia</taxon>
        <taxon>Isosphaerales</taxon>
        <taxon>Isosphaeraceae</taxon>
        <taxon>Singulisphaera</taxon>
    </lineage>
</organism>
<keyword evidence="3 9" id="KW-0540">Nuclease</keyword>
<reference evidence="11" key="1">
    <citation type="submission" date="2024-05" db="EMBL/GenBank/DDBJ databases">
        <title>Planctomycetes of the genus Singulisphaera possess chitinolytic capabilities.</title>
        <authorList>
            <person name="Ivanova A."/>
        </authorList>
    </citation>
    <scope>NUCLEOTIDE SEQUENCE</scope>
    <source>
        <strain evidence="11">Ch08T</strain>
    </source>
</reference>
<comment type="subunit">
    <text evidence="9">Homodimer, forms a heterotetramer with a Cas1 homodimer.</text>
</comment>
<gene>
    <name evidence="9 11" type="primary">cas2</name>
    <name evidence="11" type="ORF">V5E97_01325</name>
</gene>
<keyword evidence="6 9" id="KW-0378">Hydrolase</keyword>
<dbReference type="AlphaFoldDB" id="A0AAU7CHZ5"/>
<dbReference type="GO" id="GO:0046872">
    <property type="term" value="F:metal ion binding"/>
    <property type="evidence" value="ECO:0007669"/>
    <property type="project" value="UniProtKB-UniRule"/>
</dbReference>
<evidence type="ECO:0000313" key="11">
    <source>
        <dbReference type="EMBL" id="XBH04683.1"/>
    </source>
</evidence>